<dbReference type="AlphaFoldDB" id="A0A367KZ48"/>
<dbReference type="Proteomes" id="UP000253664">
    <property type="component" value="Unassembled WGS sequence"/>
</dbReference>
<evidence type="ECO:0000256" key="1">
    <source>
        <dbReference type="SAM" id="MobiDB-lite"/>
    </source>
</evidence>
<protein>
    <submittedName>
        <fullName evidence="2">Uncharacterized protein</fullName>
    </submittedName>
</protein>
<feature type="region of interest" description="Disordered" evidence="1">
    <location>
        <begin position="1"/>
        <end position="33"/>
    </location>
</feature>
<proteinExistence type="predicted"/>
<organism evidence="2 3">
    <name type="scientific">Ophiocordyceps polyrhachis-furcata BCC 54312</name>
    <dbReference type="NCBI Taxonomy" id="1330021"/>
    <lineage>
        <taxon>Eukaryota</taxon>
        <taxon>Fungi</taxon>
        <taxon>Dikarya</taxon>
        <taxon>Ascomycota</taxon>
        <taxon>Pezizomycotina</taxon>
        <taxon>Sordariomycetes</taxon>
        <taxon>Hypocreomycetidae</taxon>
        <taxon>Hypocreales</taxon>
        <taxon>Ophiocordycipitaceae</taxon>
        <taxon>Ophiocordyceps</taxon>
    </lineage>
</organism>
<gene>
    <name evidence="2" type="ORF">L249_4563</name>
</gene>
<name>A0A367KZ48_9HYPO</name>
<dbReference type="EMBL" id="LKCN02000028">
    <property type="protein sequence ID" value="RCI07444.1"/>
    <property type="molecule type" value="Genomic_DNA"/>
</dbReference>
<comment type="caution">
    <text evidence="2">The sequence shown here is derived from an EMBL/GenBank/DDBJ whole genome shotgun (WGS) entry which is preliminary data.</text>
</comment>
<accession>A0A367KZ48</accession>
<feature type="compositionally biased region" description="Polar residues" evidence="1">
    <location>
        <begin position="59"/>
        <end position="77"/>
    </location>
</feature>
<feature type="non-terminal residue" evidence="2">
    <location>
        <position position="99"/>
    </location>
</feature>
<sequence length="99" mass="10659">MTIDDDDDDDDDGDDVDIAMVGPKLAAPPGTMPLSTNEWPCLEVSHGDSVAPFPFGDTARQSTNQPNQTKPNQTKPNQPRLHGLKLASQGYATYSIVAF</sequence>
<evidence type="ECO:0000313" key="3">
    <source>
        <dbReference type="Proteomes" id="UP000253664"/>
    </source>
</evidence>
<keyword evidence="3" id="KW-1185">Reference proteome</keyword>
<reference evidence="2 3" key="1">
    <citation type="journal article" date="2015" name="BMC Genomics">
        <title>Insights from the genome of Ophiocordyceps polyrhachis-furcata to pathogenicity and host specificity in insect fungi.</title>
        <authorList>
            <person name="Wichadakul D."/>
            <person name="Kobmoo N."/>
            <person name="Ingsriswang S."/>
            <person name="Tangphatsornruang S."/>
            <person name="Chantasingh D."/>
            <person name="Luangsa-ard J.J."/>
            <person name="Eurwilaichitr L."/>
        </authorList>
    </citation>
    <scope>NUCLEOTIDE SEQUENCE [LARGE SCALE GENOMIC DNA]</scope>
    <source>
        <strain evidence="2 3">BCC 54312</strain>
    </source>
</reference>
<evidence type="ECO:0000313" key="2">
    <source>
        <dbReference type="EMBL" id="RCI07444.1"/>
    </source>
</evidence>
<feature type="compositionally biased region" description="Acidic residues" evidence="1">
    <location>
        <begin position="1"/>
        <end position="17"/>
    </location>
</feature>
<feature type="region of interest" description="Disordered" evidence="1">
    <location>
        <begin position="48"/>
        <end position="82"/>
    </location>
</feature>